<dbReference type="InterPro" id="IPR010982">
    <property type="entry name" value="Lambda_DNA-bd_dom_sf"/>
</dbReference>
<protein>
    <submittedName>
        <fullName evidence="3">Helix-turn-helix transcriptional regulator</fullName>
    </submittedName>
</protein>
<comment type="caution">
    <text evidence="3">The sequence shown here is derived from an EMBL/GenBank/DDBJ whole genome shotgun (WGS) entry which is preliminary data.</text>
</comment>
<accession>A0ABT4BVR2</accession>
<dbReference type="RefSeq" id="WP_268059050.1">
    <property type="nucleotide sequence ID" value="NZ_JAPOHA010000013.1"/>
</dbReference>
<evidence type="ECO:0000313" key="3">
    <source>
        <dbReference type="EMBL" id="MCY1714991.1"/>
    </source>
</evidence>
<gene>
    <name evidence="3" type="ORF">OUY18_12080</name>
</gene>
<dbReference type="Gene3D" id="1.10.260.40">
    <property type="entry name" value="lambda repressor-like DNA-binding domains"/>
    <property type="match status" value="1"/>
</dbReference>
<dbReference type="Pfam" id="PF01381">
    <property type="entry name" value="HTH_3"/>
    <property type="match status" value="1"/>
</dbReference>
<keyword evidence="4" id="KW-1185">Reference proteome</keyword>
<dbReference type="Proteomes" id="UP001082703">
    <property type="component" value="Unassembled WGS sequence"/>
</dbReference>
<dbReference type="EMBL" id="JAPOHA010000013">
    <property type="protein sequence ID" value="MCY1714991.1"/>
    <property type="molecule type" value="Genomic_DNA"/>
</dbReference>
<dbReference type="SMART" id="SM00530">
    <property type="entry name" value="HTH_XRE"/>
    <property type="match status" value="1"/>
</dbReference>
<dbReference type="InterPro" id="IPR001387">
    <property type="entry name" value="Cro/C1-type_HTH"/>
</dbReference>
<evidence type="ECO:0000256" key="1">
    <source>
        <dbReference type="ARBA" id="ARBA00023125"/>
    </source>
</evidence>
<dbReference type="CDD" id="cd00093">
    <property type="entry name" value="HTH_XRE"/>
    <property type="match status" value="1"/>
</dbReference>
<organism evidence="3 4">
    <name type="scientific">Caproiciproducens galactitolivorans</name>
    <dbReference type="NCBI Taxonomy" id="642589"/>
    <lineage>
        <taxon>Bacteria</taxon>
        <taxon>Bacillati</taxon>
        <taxon>Bacillota</taxon>
        <taxon>Clostridia</taxon>
        <taxon>Eubacteriales</taxon>
        <taxon>Acutalibacteraceae</taxon>
        <taxon>Caproiciproducens</taxon>
    </lineage>
</organism>
<dbReference type="PANTHER" id="PTHR46558">
    <property type="entry name" value="TRACRIPTIONAL REGULATORY PROTEIN-RELATED-RELATED"/>
    <property type="match status" value="1"/>
</dbReference>
<evidence type="ECO:0000259" key="2">
    <source>
        <dbReference type="PROSITE" id="PS50943"/>
    </source>
</evidence>
<dbReference type="SUPFAM" id="SSF47413">
    <property type="entry name" value="lambda repressor-like DNA-binding domains"/>
    <property type="match status" value="1"/>
</dbReference>
<keyword evidence="1" id="KW-0238">DNA-binding</keyword>
<proteinExistence type="predicted"/>
<evidence type="ECO:0000313" key="4">
    <source>
        <dbReference type="Proteomes" id="UP001082703"/>
    </source>
</evidence>
<name>A0ABT4BVR2_9FIRM</name>
<feature type="domain" description="HTH cro/C1-type" evidence="2">
    <location>
        <begin position="6"/>
        <end position="60"/>
    </location>
</feature>
<reference evidence="3 4" key="1">
    <citation type="submission" date="2022-11" db="EMBL/GenBank/DDBJ databases">
        <authorList>
            <person name="Caiyu Z."/>
        </authorList>
    </citation>
    <scope>NUCLEOTIDE SEQUENCE [LARGE SCALE GENOMIC DNA]</scope>
    <source>
        <strain evidence="3 4">YR-4</strain>
    </source>
</reference>
<dbReference type="PANTHER" id="PTHR46558:SF14">
    <property type="entry name" value="HTH-TYPE TRANSCRIPTIONAL REGULATOR ANSR"/>
    <property type="match status" value="1"/>
</dbReference>
<sequence length="76" mass="8927">MIDTRIRSLRENRDWTQQRVADMLFINKRTYSAYENGVNAMSPEILVRLAQIYGTSVDYLLGLTDRKESYPAKRQV</sequence>
<dbReference type="PROSITE" id="PS50943">
    <property type="entry name" value="HTH_CROC1"/>
    <property type="match status" value="1"/>
</dbReference>